<dbReference type="AlphaFoldDB" id="A0A1Q3D0X5"/>
<dbReference type="PANTHER" id="PTHR35481:SF1">
    <property type="entry name" value="DNA-DIRECTED RNA POLYMERASE SUBUNIT ALPHA"/>
    <property type="match status" value="1"/>
</dbReference>
<gene>
    <name evidence="3" type="ORF">CFOL_v3_29589</name>
</gene>
<dbReference type="EMBL" id="BDDD01003809">
    <property type="protein sequence ID" value="GAV86156.1"/>
    <property type="molecule type" value="Genomic_DNA"/>
</dbReference>
<feature type="region of interest" description="Disordered" evidence="1">
    <location>
        <begin position="1"/>
        <end position="22"/>
    </location>
</feature>
<evidence type="ECO:0000256" key="1">
    <source>
        <dbReference type="SAM" id="MobiDB-lite"/>
    </source>
</evidence>
<comment type="caution">
    <text evidence="3">The sequence shown here is derived from an EMBL/GenBank/DDBJ whole genome shotgun (WGS) entry which is preliminary data.</text>
</comment>
<dbReference type="InterPro" id="IPR057225">
    <property type="entry name" value="DUF7903"/>
</dbReference>
<evidence type="ECO:0000313" key="4">
    <source>
        <dbReference type="Proteomes" id="UP000187406"/>
    </source>
</evidence>
<feature type="non-terminal residue" evidence="3">
    <location>
        <position position="396"/>
    </location>
</feature>
<dbReference type="OrthoDB" id="2014147at2759"/>
<accession>A0A1Q3D0X5</accession>
<protein>
    <recommendedName>
        <fullName evidence="2">DUF7903 domain-containing protein</fullName>
    </recommendedName>
</protein>
<dbReference type="Proteomes" id="UP000187406">
    <property type="component" value="Unassembled WGS sequence"/>
</dbReference>
<reference evidence="4" key="1">
    <citation type="submission" date="2016-04" db="EMBL/GenBank/DDBJ databases">
        <title>Cephalotus genome sequencing.</title>
        <authorList>
            <person name="Fukushima K."/>
            <person name="Hasebe M."/>
            <person name="Fang X."/>
        </authorList>
    </citation>
    <scope>NUCLEOTIDE SEQUENCE [LARGE SCALE GENOMIC DNA]</scope>
    <source>
        <strain evidence="4">cv. St1</strain>
    </source>
</reference>
<keyword evidence="4" id="KW-1185">Reference proteome</keyword>
<organism evidence="3 4">
    <name type="scientific">Cephalotus follicularis</name>
    <name type="common">Albany pitcher plant</name>
    <dbReference type="NCBI Taxonomy" id="3775"/>
    <lineage>
        <taxon>Eukaryota</taxon>
        <taxon>Viridiplantae</taxon>
        <taxon>Streptophyta</taxon>
        <taxon>Embryophyta</taxon>
        <taxon>Tracheophyta</taxon>
        <taxon>Spermatophyta</taxon>
        <taxon>Magnoliopsida</taxon>
        <taxon>eudicotyledons</taxon>
        <taxon>Gunneridae</taxon>
        <taxon>Pentapetalae</taxon>
        <taxon>rosids</taxon>
        <taxon>fabids</taxon>
        <taxon>Oxalidales</taxon>
        <taxon>Cephalotaceae</taxon>
        <taxon>Cephalotus</taxon>
    </lineage>
</organism>
<dbReference type="Pfam" id="PF25475">
    <property type="entry name" value="DUF7903"/>
    <property type="match status" value="1"/>
</dbReference>
<name>A0A1Q3D0X5_CEPFO</name>
<dbReference type="FunCoup" id="A0A1Q3D0X5">
    <property type="interactions" value="443"/>
</dbReference>
<evidence type="ECO:0000313" key="3">
    <source>
        <dbReference type="EMBL" id="GAV86156.1"/>
    </source>
</evidence>
<feature type="compositionally biased region" description="Basic residues" evidence="1">
    <location>
        <begin position="1"/>
        <end position="11"/>
    </location>
</feature>
<evidence type="ECO:0000259" key="2">
    <source>
        <dbReference type="Pfam" id="PF25475"/>
    </source>
</evidence>
<sequence>MAYIPPHKRHSKGLDRPSPTPEMLAPQFKRTLNLRSSGSKVDSVPKLFYANNAISRWCIVGLNDGNQFPSSVHLQPSSAEPVDKKTGEKPLMLVNSHVLEGDDEVQANVSIRLWVSIAEIVWPDLLTSFEIVKNEMERQELVAVKPSLVARIGKILFKGTPSVSLGTVKKFPVAESTMKQLKRSFCTNVPSSYVESLIDEVATKIGVELDKDIYHIKLADSTQPDSTIACKCVVKEDKKLNLLKASIELNPLRNMALDISCLDKNLDLRLMLCTKRSLTDLTDDEMHSIKTLINQAVLDPDVKGGLRWSLGKASSGDRYSVVGVWHTIVTIYESPSLRLKVRHADRFDFRTATGEVTKEIILKLKGVLSKLQEEVDRNSITDMLKDNLKLIWNHFL</sequence>
<dbReference type="InParanoid" id="A0A1Q3D0X5"/>
<proteinExistence type="predicted"/>
<dbReference type="PANTHER" id="PTHR35481">
    <property type="entry name" value="DNA-DIRECTED RNA POLYMERASE SUBUNIT ALPHA"/>
    <property type="match status" value="1"/>
</dbReference>
<feature type="domain" description="DUF7903" evidence="2">
    <location>
        <begin position="45"/>
        <end position="395"/>
    </location>
</feature>